<dbReference type="EMBL" id="JACXAJ010000009">
    <property type="protein sequence ID" value="MBD1398624.1"/>
    <property type="molecule type" value="Genomic_DNA"/>
</dbReference>
<evidence type="ECO:0000313" key="2">
    <source>
        <dbReference type="EMBL" id="MBD1398624.1"/>
    </source>
</evidence>
<feature type="region of interest" description="Disordered" evidence="1">
    <location>
        <begin position="1"/>
        <end position="73"/>
    </location>
</feature>
<feature type="compositionally biased region" description="Basic and acidic residues" evidence="1">
    <location>
        <begin position="28"/>
        <end position="63"/>
    </location>
</feature>
<dbReference type="RefSeq" id="WP_191184753.1">
    <property type="nucleotide sequence ID" value="NZ_JACXAJ010000009.1"/>
</dbReference>
<sequence>METPREDDYITNSEESERLPEESPEPLEGLKKEEHDILDPEPEGKEEGGNVAAKEEADTRKLDGSNANNLRTK</sequence>
<reference evidence="2 3" key="1">
    <citation type="submission" date="2020-09" db="EMBL/GenBank/DDBJ databases">
        <title>Genome sequencing and assembly of Pontibacter sp.</title>
        <authorList>
            <person name="Chhetri G."/>
        </authorList>
    </citation>
    <scope>NUCLEOTIDE SEQUENCE [LARGE SCALE GENOMIC DNA]</scope>
    <source>
        <strain evidence="2 3">JH31</strain>
    </source>
</reference>
<evidence type="ECO:0000256" key="1">
    <source>
        <dbReference type="SAM" id="MobiDB-lite"/>
    </source>
</evidence>
<accession>A0ABR7XJZ4</accession>
<proteinExistence type="predicted"/>
<name>A0ABR7XJZ4_9BACT</name>
<organism evidence="2 3">
    <name type="scientific">Pontibacter aquaedesilientis</name>
    <dbReference type="NCBI Taxonomy" id="2766980"/>
    <lineage>
        <taxon>Bacteria</taxon>
        <taxon>Pseudomonadati</taxon>
        <taxon>Bacteroidota</taxon>
        <taxon>Cytophagia</taxon>
        <taxon>Cytophagales</taxon>
        <taxon>Hymenobacteraceae</taxon>
        <taxon>Pontibacter</taxon>
    </lineage>
</organism>
<keyword evidence="3" id="KW-1185">Reference proteome</keyword>
<gene>
    <name evidence="2" type="ORF">H9Q13_15735</name>
</gene>
<dbReference type="Proteomes" id="UP000625551">
    <property type="component" value="Unassembled WGS sequence"/>
</dbReference>
<protein>
    <submittedName>
        <fullName evidence="2">Uncharacterized protein</fullName>
    </submittedName>
</protein>
<evidence type="ECO:0000313" key="3">
    <source>
        <dbReference type="Proteomes" id="UP000625551"/>
    </source>
</evidence>
<comment type="caution">
    <text evidence="2">The sequence shown here is derived from an EMBL/GenBank/DDBJ whole genome shotgun (WGS) entry which is preliminary data.</text>
</comment>